<sequence length="77" mass="9376">MLKQCTYYEAERNSQFNVSTKFRQNAYYEAEEKHGKISRNRIALIKPLKIRQIQEKSAFQNIKLFKKCAKEFQQWKQ</sequence>
<reference evidence="1" key="2">
    <citation type="submission" date="2022-06" db="UniProtKB">
        <authorList>
            <consortium name="EnsemblMetazoa"/>
        </authorList>
    </citation>
    <scope>IDENTIFICATION</scope>
</reference>
<evidence type="ECO:0000313" key="1">
    <source>
        <dbReference type="EnsemblMetazoa" id="OVOC6945.1"/>
    </source>
</evidence>
<keyword evidence="2" id="KW-1185">Reference proteome</keyword>
<dbReference type="EMBL" id="CMVM020000181">
    <property type="status" value="NOT_ANNOTATED_CDS"/>
    <property type="molecule type" value="Genomic_DNA"/>
</dbReference>
<accession>A0A8R1TY88</accession>
<dbReference type="EnsemblMetazoa" id="OVOC6945.1">
    <property type="protein sequence ID" value="OVOC6945.1"/>
    <property type="gene ID" value="WBGene00243754"/>
</dbReference>
<reference evidence="2" key="1">
    <citation type="submission" date="2013-10" db="EMBL/GenBank/DDBJ databases">
        <title>Genome sequencing of Onchocerca volvulus.</title>
        <authorList>
            <person name="Cotton J."/>
            <person name="Tsai J."/>
            <person name="Stanley E."/>
            <person name="Tracey A."/>
            <person name="Holroyd N."/>
            <person name="Lustigman S."/>
            <person name="Berriman M."/>
        </authorList>
    </citation>
    <scope>NUCLEOTIDE SEQUENCE</scope>
</reference>
<name>A0A8R1TY88_ONCVO</name>
<dbReference type="AlphaFoldDB" id="A0A8R1TY88"/>
<protein>
    <submittedName>
        <fullName evidence="1">Uncharacterized protein</fullName>
    </submittedName>
</protein>
<dbReference type="Proteomes" id="UP000024404">
    <property type="component" value="Unassembled WGS sequence"/>
</dbReference>
<organism evidence="1 2">
    <name type="scientific">Onchocerca volvulus</name>
    <dbReference type="NCBI Taxonomy" id="6282"/>
    <lineage>
        <taxon>Eukaryota</taxon>
        <taxon>Metazoa</taxon>
        <taxon>Ecdysozoa</taxon>
        <taxon>Nematoda</taxon>
        <taxon>Chromadorea</taxon>
        <taxon>Rhabditida</taxon>
        <taxon>Spirurina</taxon>
        <taxon>Spiruromorpha</taxon>
        <taxon>Filarioidea</taxon>
        <taxon>Onchocercidae</taxon>
        <taxon>Onchocerca</taxon>
    </lineage>
</organism>
<evidence type="ECO:0000313" key="2">
    <source>
        <dbReference type="Proteomes" id="UP000024404"/>
    </source>
</evidence>
<proteinExistence type="predicted"/>